<dbReference type="Pfam" id="PF01381">
    <property type="entry name" value="HTH_3"/>
    <property type="match status" value="1"/>
</dbReference>
<name>L2F682_9GAMM</name>
<dbReference type="PATRIC" id="fig|1230338.3.peg.1496"/>
<dbReference type="STRING" id="1230338.MOMA_07031"/>
<sequence length="107" mass="12287">MNELGKRIAKKCIELKITPKDLAGFAEIKYSTLNSMMNAENPNPTLQNMKRLSIALGTSLDYLTFGEAMDENEDLKILFNDLKEIDKTDKKRILYIIRMMIAESKNK</sequence>
<dbReference type="RefSeq" id="WP_009501849.1">
    <property type="nucleotide sequence ID" value="NZ_ANIN01000002.1"/>
</dbReference>
<comment type="caution">
    <text evidence="2">The sequence shown here is derived from an EMBL/GenBank/DDBJ whole genome shotgun (WGS) entry which is preliminary data.</text>
</comment>
<proteinExistence type="predicted"/>
<dbReference type="CDD" id="cd00093">
    <property type="entry name" value="HTH_XRE"/>
    <property type="match status" value="1"/>
</dbReference>
<protein>
    <submittedName>
        <fullName evidence="2">Helix-turn-helix domain-containing protein</fullName>
    </submittedName>
</protein>
<organism evidence="2 3">
    <name type="scientific">Moraxella macacae 0408225</name>
    <dbReference type="NCBI Taxonomy" id="1230338"/>
    <lineage>
        <taxon>Bacteria</taxon>
        <taxon>Pseudomonadati</taxon>
        <taxon>Pseudomonadota</taxon>
        <taxon>Gammaproteobacteria</taxon>
        <taxon>Moraxellales</taxon>
        <taxon>Moraxellaceae</taxon>
        <taxon>Moraxella</taxon>
    </lineage>
</organism>
<dbReference type="InterPro" id="IPR001387">
    <property type="entry name" value="Cro/C1-type_HTH"/>
</dbReference>
<dbReference type="GO" id="GO:0003677">
    <property type="term" value="F:DNA binding"/>
    <property type="evidence" value="ECO:0007669"/>
    <property type="project" value="InterPro"/>
</dbReference>
<reference evidence="2 3" key="1">
    <citation type="journal article" date="2013" name="Genome Announc.">
        <title>Genome Sequence of Moraxella macacae 0408225, a Novel Bacterial Species Isolated from a Cynomolgus Macaque with Epistaxis.</title>
        <authorList>
            <person name="Ladner J.T."/>
            <person name="Whitehouse C.A."/>
            <person name="Koroleva G.I."/>
            <person name="Palacios G.F."/>
        </authorList>
    </citation>
    <scope>NUCLEOTIDE SEQUENCE [LARGE SCALE GENOMIC DNA]</scope>
    <source>
        <strain evidence="2 3">0408225</strain>
    </source>
</reference>
<dbReference type="Proteomes" id="UP000023795">
    <property type="component" value="Unassembled WGS sequence"/>
</dbReference>
<evidence type="ECO:0000313" key="2">
    <source>
        <dbReference type="EMBL" id="ELA08296.1"/>
    </source>
</evidence>
<evidence type="ECO:0000313" key="3">
    <source>
        <dbReference type="Proteomes" id="UP000023795"/>
    </source>
</evidence>
<dbReference type="EMBL" id="ANIN01000002">
    <property type="protein sequence ID" value="ELA08296.1"/>
    <property type="molecule type" value="Genomic_DNA"/>
</dbReference>
<dbReference type="Gene3D" id="1.10.260.40">
    <property type="entry name" value="lambda repressor-like DNA-binding domains"/>
    <property type="match status" value="1"/>
</dbReference>
<dbReference type="PROSITE" id="PS50943">
    <property type="entry name" value="HTH_CROC1"/>
    <property type="match status" value="1"/>
</dbReference>
<dbReference type="OrthoDB" id="513181at2"/>
<gene>
    <name evidence="2" type="ORF">MOMA_07031</name>
</gene>
<dbReference type="InterPro" id="IPR010982">
    <property type="entry name" value="Lambda_DNA-bd_dom_sf"/>
</dbReference>
<dbReference type="SMART" id="SM00530">
    <property type="entry name" value="HTH_XRE"/>
    <property type="match status" value="1"/>
</dbReference>
<keyword evidence="3" id="KW-1185">Reference proteome</keyword>
<dbReference type="AlphaFoldDB" id="L2F682"/>
<feature type="domain" description="HTH cro/C1-type" evidence="1">
    <location>
        <begin position="8"/>
        <end position="63"/>
    </location>
</feature>
<evidence type="ECO:0000259" key="1">
    <source>
        <dbReference type="PROSITE" id="PS50943"/>
    </source>
</evidence>
<accession>L2F682</accession>
<dbReference type="SUPFAM" id="SSF47413">
    <property type="entry name" value="lambda repressor-like DNA-binding domains"/>
    <property type="match status" value="1"/>
</dbReference>
<dbReference type="eggNOG" id="ENOG50346GN">
    <property type="taxonomic scope" value="Bacteria"/>
</dbReference>